<evidence type="ECO:0000313" key="2">
    <source>
        <dbReference type="Proteomes" id="UP000276215"/>
    </source>
</evidence>
<keyword evidence="2" id="KW-1185">Reference proteome</keyword>
<organism evidence="1 2">
    <name type="scientific">Choiromyces venosus 120613-1</name>
    <dbReference type="NCBI Taxonomy" id="1336337"/>
    <lineage>
        <taxon>Eukaryota</taxon>
        <taxon>Fungi</taxon>
        <taxon>Dikarya</taxon>
        <taxon>Ascomycota</taxon>
        <taxon>Pezizomycotina</taxon>
        <taxon>Pezizomycetes</taxon>
        <taxon>Pezizales</taxon>
        <taxon>Tuberaceae</taxon>
        <taxon>Choiromyces</taxon>
    </lineage>
</organism>
<dbReference type="Proteomes" id="UP000276215">
    <property type="component" value="Unassembled WGS sequence"/>
</dbReference>
<sequence length="309" mass="34446">MTSLVLASRGLRGVFRASKFRITFSCIAGRGRSSSEVVGERGQPGVFDAILVARSPIGTVGSLVHDARKTLTDAVKVDKLHVKKVKKEMLVGNSRRLDLANLSHPELTALKGKMAAQNAELDLGLKGKMAAHKAELDLVDSRQEERLRYLLRSDDCYKLVRNRYLSTFKRDDLGTHTKTDQEIIENGNLTAHWGDAIDDSSLYTQPNGRTDVEVFQRLYGVLPENMERNSRHDKTIHILNTHAGILGSDSKKGSHKFANAFAKFIKVFEISGFDESYLNGKDTEVTRAYGAFVDCVASQVKRVRPKRRS</sequence>
<dbReference type="EMBL" id="ML120637">
    <property type="protein sequence ID" value="RPA88926.1"/>
    <property type="molecule type" value="Genomic_DNA"/>
</dbReference>
<name>A0A3N4ISZ3_9PEZI</name>
<dbReference type="STRING" id="1336337.A0A3N4ISZ3"/>
<protein>
    <submittedName>
        <fullName evidence="1">Uncharacterized protein</fullName>
    </submittedName>
</protein>
<proteinExistence type="predicted"/>
<dbReference type="AlphaFoldDB" id="A0A3N4ISZ3"/>
<reference evidence="1 2" key="1">
    <citation type="journal article" date="2018" name="Nat. Ecol. Evol.">
        <title>Pezizomycetes genomes reveal the molecular basis of ectomycorrhizal truffle lifestyle.</title>
        <authorList>
            <person name="Murat C."/>
            <person name="Payen T."/>
            <person name="Noel B."/>
            <person name="Kuo A."/>
            <person name="Morin E."/>
            <person name="Chen J."/>
            <person name="Kohler A."/>
            <person name="Krizsan K."/>
            <person name="Balestrini R."/>
            <person name="Da Silva C."/>
            <person name="Montanini B."/>
            <person name="Hainaut M."/>
            <person name="Levati E."/>
            <person name="Barry K.W."/>
            <person name="Belfiori B."/>
            <person name="Cichocki N."/>
            <person name="Clum A."/>
            <person name="Dockter R.B."/>
            <person name="Fauchery L."/>
            <person name="Guy J."/>
            <person name="Iotti M."/>
            <person name="Le Tacon F."/>
            <person name="Lindquist E.A."/>
            <person name="Lipzen A."/>
            <person name="Malagnac F."/>
            <person name="Mello A."/>
            <person name="Molinier V."/>
            <person name="Miyauchi S."/>
            <person name="Poulain J."/>
            <person name="Riccioni C."/>
            <person name="Rubini A."/>
            <person name="Sitrit Y."/>
            <person name="Splivallo R."/>
            <person name="Traeger S."/>
            <person name="Wang M."/>
            <person name="Zifcakova L."/>
            <person name="Wipf D."/>
            <person name="Zambonelli A."/>
            <person name="Paolocci F."/>
            <person name="Nowrousian M."/>
            <person name="Ottonello S."/>
            <person name="Baldrian P."/>
            <person name="Spatafora J.W."/>
            <person name="Henrissat B."/>
            <person name="Nagy L.G."/>
            <person name="Aury J.M."/>
            <person name="Wincker P."/>
            <person name="Grigoriev I.V."/>
            <person name="Bonfante P."/>
            <person name="Martin F.M."/>
        </authorList>
    </citation>
    <scope>NUCLEOTIDE SEQUENCE [LARGE SCALE GENOMIC DNA]</scope>
    <source>
        <strain evidence="1 2">120613-1</strain>
    </source>
</reference>
<accession>A0A3N4ISZ3</accession>
<evidence type="ECO:0000313" key="1">
    <source>
        <dbReference type="EMBL" id="RPA88926.1"/>
    </source>
</evidence>
<dbReference type="OrthoDB" id="4489621at2759"/>
<gene>
    <name evidence="1" type="ORF">L873DRAFT_1784662</name>
</gene>